<reference evidence="2" key="1">
    <citation type="submission" date="2021-01" db="EMBL/GenBank/DDBJ databases">
        <title>Whole genome shotgun sequence of Planobispora rosea NBRC 15558.</title>
        <authorList>
            <person name="Komaki H."/>
            <person name="Tamura T."/>
        </authorList>
    </citation>
    <scope>NUCLEOTIDE SEQUENCE</scope>
    <source>
        <strain evidence="2">NBRC 15558</strain>
    </source>
</reference>
<evidence type="ECO:0000313" key="3">
    <source>
        <dbReference type="Proteomes" id="UP000655044"/>
    </source>
</evidence>
<feature type="region of interest" description="Disordered" evidence="1">
    <location>
        <begin position="42"/>
        <end position="71"/>
    </location>
</feature>
<dbReference type="RefSeq" id="WP_068922003.1">
    <property type="nucleotide sequence ID" value="NZ_BMQP01000001.1"/>
</dbReference>
<evidence type="ECO:0000256" key="1">
    <source>
        <dbReference type="SAM" id="MobiDB-lite"/>
    </source>
</evidence>
<evidence type="ECO:0000313" key="2">
    <source>
        <dbReference type="EMBL" id="GIH82272.1"/>
    </source>
</evidence>
<comment type="caution">
    <text evidence="2">The sequence shown here is derived from an EMBL/GenBank/DDBJ whole genome shotgun (WGS) entry which is preliminary data.</text>
</comment>
<feature type="compositionally biased region" description="Basic and acidic residues" evidence="1">
    <location>
        <begin position="42"/>
        <end position="52"/>
    </location>
</feature>
<name>A0A8J3RYA6_PLARO</name>
<protein>
    <submittedName>
        <fullName evidence="2">Uncharacterized protein</fullName>
    </submittedName>
</protein>
<sequence>MPNLPLAVVLLASAVKLTPSQKAERRARRRRFMLQLRLAVQKEKAERAERHATRTQSPRRGEPRSRRPSRR</sequence>
<dbReference type="EMBL" id="BOOI01000005">
    <property type="protein sequence ID" value="GIH82272.1"/>
    <property type="molecule type" value="Genomic_DNA"/>
</dbReference>
<dbReference type="AlphaFoldDB" id="A0A8J3RYA6"/>
<keyword evidence="3" id="KW-1185">Reference proteome</keyword>
<gene>
    <name evidence="2" type="ORF">Pro02_06800</name>
</gene>
<dbReference type="Proteomes" id="UP000655044">
    <property type="component" value="Unassembled WGS sequence"/>
</dbReference>
<proteinExistence type="predicted"/>
<accession>A0A8J3RYA6</accession>
<organism evidence="2 3">
    <name type="scientific">Planobispora rosea</name>
    <dbReference type="NCBI Taxonomy" id="35762"/>
    <lineage>
        <taxon>Bacteria</taxon>
        <taxon>Bacillati</taxon>
        <taxon>Actinomycetota</taxon>
        <taxon>Actinomycetes</taxon>
        <taxon>Streptosporangiales</taxon>
        <taxon>Streptosporangiaceae</taxon>
        <taxon>Planobispora</taxon>
    </lineage>
</organism>